<sequence>MVVPSSIANCRRLSWAFQFLAAMLISGCWCYQYKVGDLDSWGVPPSSNPHVYALWPQKYHFRLGDSLLFLYPPSQDSVIQVTERAYNSCSLTDPIKKMNDGNSAFNLTVPGNYYFTSGVPGHCQKLQKLAIAVPAANGTFFPPAADAPPPGASSALPASSPSYPIVFGPSPPQGSGAVSLGASVAVWSIVGLVLLSLL</sequence>
<dbReference type="Gene3D" id="2.60.40.420">
    <property type="entry name" value="Cupredoxins - blue copper proteins"/>
    <property type="match status" value="1"/>
</dbReference>
<gene>
    <name evidence="13" type="primary">LOC105043460</name>
</gene>
<dbReference type="InterPro" id="IPR041846">
    <property type="entry name" value="ENL_dom"/>
</dbReference>
<dbReference type="RefSeq" id="XP_010919315.1">
    <property type="nucleotide sequence ID" value="XM_010921013.3"/>
</dbReference>
<evidence type="ECO:0000256" key="1">
    <source>
        <dbReference type="ARBA" id="ARBA00004589"/>
    </source>
</evidence>
<keyword evidence="2" id="KW-0336">GPI-anchor</keyword>
<name>A0A6I9R8J9_ELAGV</name>
<evidence type="ECO:0000259" key="11">
    <source>
        <dbReference type="PROSITE" id="PS51485"/>
    </source>
</evidence>
<dbReference type="InterPro" id="IPR039391">
    <property type="entry name" value="Phytocyanin-like"/>
</dbReference>
<dbReference type="SUPFAM" id="SSF49503">
    <property type="entry name" value="Cupredoxins"/>
    <property type="match status" value="1"/>
</dbReference>
<feature type="transmembrane region" description="Helical" evidence="10">
    <location>
        <begin position="177"/>
        <end position="197"/>
    </location>
</feature>
<protein>
    <submittedName>
        <fullName evidence="13">Stellacyanin</fullName>
    </submittedName>
</protein>
<evidence type="ECO:0000256" key="8">
    <source>
        <dbReference type="ARBA" id="ARBA00035011"/>
    </source>
</evidence>
<evidence type="ECO:0000313" key="13">
    <source>
        <dbReference type="RefSeq" id="XP_010919315.1"/>
    </source>
</evidence>
<dbReference type="InterPro" id="IPR008972">
    <property type="entry name" value="Cupredoxin"/>
</dbReference>
<evidence type="ECO:0000313" key="12">
    <source>
        <dbReference type="Proteomes" id="UP000504607"/>
    </source>
</evidence>
<dbReference type="GO" id="GO:0098552">
    <property type="term" value="C:side of membrane"/>
    <property type="evidence" value="ECO:0007669"/>
    <property type="project" value="UniProtKB-KW"/>
</dbReference>
<dbReference type="Pfam" id="PF02298">
    <property type="entry name" value="Cu_bind_like"/>
    <property type="match status" value="1"/>
</dbReference>
<comment type="similarity">
    <text evidence="8">Belongs to the early nodulin-like (ENODL) family.</text>
</comment>
<dbReference type="FunFam" id="2.60.40.420:FF:000010">
    <property type="entry name" value="Early nodulin-like protein 1"/>
    <property type="match status" value="1"/>
</dbReference>
<dbReference type="FunCoup" id="A0A6I9R8J9">
    <property type="interactions" value="883"/>
</dbReference>
<dbReference type="AlphaFoldDB" id="A0A6I9R8J9"/>
<dbReference type="CDD" id="cd11019">
    <property type="entry name" value="OsENODL1_like"/>
    <property type="match status" value="1"/>
</dbReference>
<keyword evidence="5" id="KW-1015">Disulfide bond</keyword>
<comment type="subcellular location">
    <subcellularLocation>
        <location evidence="9">Endomembrane system</location>
        <topology evidence="9">Lipid-anchor</topology>
    </subcellularLocation>
    <subcellularLocation>
        <location evidence="1">Membrane</location>
        <topology evidence="1">Lipid-anchor</topology>
        <topology evidence="1">GPI-anchor</topology>
    </subcellularLocation>
</comment>
<keyword evidence="3" id="KW-0732">Signal</keyword>
<dbReference type="Proteomes" id="UP000504607">
    <property type="component" value="Chromosome 4"/>
</dbReference>
<keyword evidence="10" id="KW-1133">Transmembrane helix</keyword>
<evidence type="ECO:0000256" key="2">
    <source>
        <dbReference type="ARBA" id="ARBA00022622"/>
    </source>
</evidence>
<dbReference type="PANTHER" id="PTHR33021:SF44">
    <property type="entry name" value="EARLY NODULIN-LIKE PROTEIN 8"/>
    <property type="match status" value="1"/>
</dbReference>
<evidence type="ECO:0000256" key="5">
    <source>
        <dbReference type="ARBA" id="ARBA00023157"/>
    </source>
</evidence>
<proteinExistence type="inferred from homology"/>
<keyword evidence="6" id="KW-0325">Glycoprotein</keyword>
<dbReference type="GO" id="GO:0012505">
    <property type="term" value="C:endomembrane system"/>
    <property type="evidence" value="ECO:0007669"/>
    <property type="project" value="UniProtKB-SubCell"/>
</dbReference>
<dbReference type="PROSITE" id="PS51485">
    <property type="entry name" value="PHYTOCYANIN"/>
    <property type="match status" value="1"/>
</dbReference>
<feature type="domain" description="Phytocyanin" evidence="11">
    <location>
        <begin position="31"/>
        <end position="135"/>
    </location>
</feature>
<accession>A0A6I9R8J9</accession>
<evidence type="ECO:0000256" key="9">
    <source>
        <dbReference type="ARBA" id="ARBA00037868"/>
    </source>
</evidence>
<dbReference type="OrthoDB" id="782862at2759"/>
<evidence type="ECO:0000256" key="4">
    <source>
        <dbReference type="ARBA" id="ARBA00023136"/>
    </source>
</evidence>
<dbReference type="KEGG" id="egu:105043460"/>
<reference evidence="13" key="1">
    <citation type="submission" date="2025-08" db="UniProtKB">
        <authorList>
            <consortium name="RefSeq"/>
        </authorList>
    </citation>
    <scope>IDENTIFICATION</scope>
</reference>
<keyword evidence="7" id="KW-0449">Lipoprotein</keyword>
<dbReference type="InterPro" id="IPR003245">
    <property type="entry name" value="Phytocyanin_dom"/>
</dbReference>
<keyword evidence="4 10" id="KW-0472">Membrane</keyword>
<organism evidence="12 13">
    <name type="scientific">Elaeis guineensis var. tenera</name>
    <name type="common">Oil palm</name>
    <dbReference type="NCBI Taxonomy" id="51953"/>
    <lineage>
        <taxon>Eukaryota</taxon>
        <taxon>Viridiplantae</taxon>
        <taxon>Streptophyta</taxon>
        <taxon>Embryophyta</taxon>
        <taxon>Tracheophyta</taxon>
        <taxon>Spermatophyta</taxon>
        <taxon>Magnoliopsida</taxon>
        <taxon>Liliopsida</taxon>
        <taxon>Arecaceae</taxon>
        <taxon>Arecoideae</taxon>
        <taxon>Cocoseae</taxon>
        <taxon>Elaeidinae</taxon>
        <taxon>Elaeis</taxon>
    </lineage>
</organism>
<keyword evidence="10" id="KW-0812">Transmembrane</keyword>
<dbReference type="PANTHER" id="PTHR33021">
    <property type="entry name" value="BLUE COPPER PROTEIN"/>
    <property type="match status" value="1"/>
</dbReference>
<dbReference type="GO" id="GO:0009055">
    <property type="term" value="F:electron transfer activity"/>
    <property type="evidence" value="ECO:0007669"/>
    <property type="project" value="InterPro"/>
</dbReference>
<evidence type="ECO:0000256" key="7">
    <source>
        <dbReference type="ARBA" id="ARBA00023288"/>
    </source>
</evidence>
<dbReference type="GeneID" id="105043460"/>
<keyword evidence="12" id="KW-1185">Reference proteome</keyword>
<evidence type="ECO:0000256" key="3">
    <source>
        <dbReference type="ARBA" id="ARBA00022729"/>
    </source>
</evidence>
<evidence type="ECO:0000256" key="10">
    <source>
        <dbReference type="SAM" id="Phobius"/>
    </source>
</evidence>
<dbReference type="GO" id="GO:0005886">
    <property type="term" value="C:plasma membrane"/>
    <property type="evidence" value="ECO:0007669"/>
    <property type="project" value="TreeGrafter"/>
</dbReference>
<dbReference type="InParanoid" id="A0A6I9R8J9"/>
<evidence type="ECO:0000256" key="6">
    <source>
        <dbReference type="ARBA" id="ARBA00023180"/>
    </source>
</evidence>